<accession>A0A399D4N0</accession>
<proteinExistence type="predicted"/>
<keyword evidence="2" id="KW-1185">Reference proteome</keyword>
<comment type="caution">
    <text evidence="1">The sequence shown here is derived from an EMBL/GenBank/DDBJ whole genome shotgun (WGS) entry which is preliminary data.</text>
</comment>
<protein>
    <submittedName>
        <fullName evidence="1">Uncharacterized protein</fullName>
    </submittedName>
</protein>
<evidence type="ECO:0000313" key="1">
    <source>
        <dbReference type="EMBL" id="RIH65632.1"/>
    </source>
</evidence>
<dbReference type="RefSeq" id="WP_119349474.1">
    <property type="nucleotide sequence ID" value="NZ_QWET01000005.1"/>
</dbReference>
<dbReference type="AlphaFoldDB" id="A0A399D4N0"/>
<dbReference type="Proteomes" id="UP000266441">
    <property type="component" value="Unassembled WGS sequence"/>
</dbReference>
<organism evidence="1 2">
    <name type="scientific">Mariniphaga sediminis</name>
    <dbReference type="NCBI Taxonomy" id="1628158"/>
    <lineage>
        <taxon>Bacteria</taxon>
        <taxon>Pseudomonadati</taxon>
        <taxon>Bacteroidota</taxon>
        <taxon>Bacteroidia</taxon>
        <taxon>Marinilabiliales</taxon>
        <taxon>Prolixibacteraceae</taxon>
        <taxon>Mariniphaga</taxon>
    </lineage>
</organism>
<evidence type="ECO:0000313" key="2">
    <source>
        <dbReference type="Proteomes" id="UP000266441"/>
    </source>
</evidence>
<sequence>MKTTDGFKVAPAAKGRDPACNARDGTIVRIRDDTELHIRIEEDVGPFGSLLFAGLKGFGNLQGLKGCWETDLHIRDGTEIYIRPDSYRKSGLGIRKAAESQPVHTPEWDKYARKFREKIKHKETKVRRNREKICSVFLCVYSVSFAVKKQDLTTENHKGETMDAGKIPGEERETCFKEKSGTCNGLVWQITENK</sequence>
<gene>
    <name evidence="1" type="ORF">D1164_08170</name>
</gene>
<reference evidence="1 2" key="1">
    <citation type="journal article" date="2015" name="Int. J. Syst. Evol. Microbiol.">
        <title>Mariniphaga sediminis sp. nov., isolated from coastal sediment.</title>
        <authorList>
            <person name="Wang F.Q."/>
            <person name="Shen Q.Y."/>
            <person name="Chen G.J."/>
            <person name="Du Z.J."/>
        </authorList>
    </citation>
    <scope>NUCLEOTIDE SEQUENCE [LARGE SCALE GENOMIC DNA]</scope>
    <source>
        <strain evidence="1 2">SY21</strain>
    </source>
</reference>
<name>A0A399D4N0_9BACT</name>
<dbReference type="EMBL" id="QWET01000005">
    <property type="protein sequence ID" value="RIH65632.1"/>
    <property type="molecule type" value="Genomic_DNA"/>
</dbReference>